<dbReference type="InterPro" id="IPR002528">
    <property type="entry name" value="MATE_fam"/>
</dbReference>
<accession>A0A2J4JKU0</accession>
<protein>
    <recommendedName>
        <fullName evidence="4">Probable multidrug resistance protein NorM</fullName>
    </recommendedName>
    <alternativeName>
        <fullName evidence="12">Multidrug-efflux transporter</fullName>
    </alternativeName>
</protein>
<feature type="transmembrane region" description="Helical" evidence="13">
    <location>
        <begin position="154"/>
        <end position="177"/>
    </location>
</feature>
<evidence type="ECO:0000256" key="8">
    <source>
        <dbReference type="ARBA" id="ARBA00022692"/>
    </source>
</evidence>
<proteinExistence type="inferred from homology"/>
<feature type="transmembrane region" description="Helical" evidence="13">
    <location>
        <begin position="221"/>
        <end position="243"/>
    </location>
</feature>
<evidence type="ECO:0000256" key="6">
    <source>
        <dbReference type="ARBA" id="ARBA00022449"/>
    </source>
</evidence>
<evidence type="ECO:0000256" key="1">
    <source>
        <dbReference type="ARBA" id="ARBA00003408"/>
    </source>
</evidence>
<keyword evidence="7" id="KW-1003">Cell membrane</keyword>
<organism evidence="14 15">
    <name type="scientific">Faecalibacterium prausnitzii</name>
    <dbReference type="NCBI Taxonomy" id="853"/>
    <lineage>
        <taxon>Bacteria</taxon>
        <taxon>Bacillati</taxon>
        <taxon>Bacillota</taxon>
        <taxon>Clostridia</taxon>
        <taxon>Eubacteriales</taxon>
        <taxon>Oscillospiraceae</taxon>
        <taxon>Faecalibacterium</taxon>
    </lineage>
</organism>
<dbReference type="AlphaFoldDB" id="A0A2J4JKU0"/>
<keyword evidence="8 13" id="KW-0812">Transmembrane</keyword>
<evidence type="ECO:0000256" key="9">
    <source>
        <dbReference type="ARBA" id="ARBA00022989"/>
    </source>
</evidence>
<feature type="transmembrane region" description="Helical" evidence="13">
    <location>
        <begin position="317"/>
        <end position="338"/>
    </location>
</feature>
<feature type="transmembrane region" description="Helical" evidence="13">
    <location>
        <begin position="113"/>
        <end position="134"/>
    </location>
</feature>
<dbReference type="GO" id="GO:0005886">
    <property type="term" value="C:plasma membrane"/>
    <property type="evidence" value="ECO:0007669"/>
    <property type="project" value="UniProtKB-SubCell"/>
</dbReference>
<feature type="transmembrane region" description="Helical" evidence="13">
    <location>
        <begin position="445"/>
        <end position="464"/>
    </location>
</feature>
<keyword evidence="11 13" id="KW-0472">Membrane</keyword>
<evidence type="ECO:0000313" key="14">
    <source>
        <dbReference type="EMBL" id="PLK28485.1"/>
    </source>
</evidence>
<dbReference type="GO" id="GO:0042910">
    <property type="term" value="F:xenobiotic transmembrane transporter activity"/>
    <property type="evidence" value="ECO:0007669"/>
    <property type="project" value="InterPro"/>
</dbReference>
<feature type="transmembrane region" description="Helical" evidence="13">
    <location>
        <begin position="189"/>
        <end position="209"/>
    </location>
</feature>
<keyword evidence="9 13" id="KW-1133">Transmembrane helix</keyword>
<dbReference type="PIRSF" id="PIRSF006603">
    <property type="entry name" value="DinF"/>
    <property type="match status" value="1"/>
</dbReference>
<feature type="transmembrane region" description="Helical" evidence="13">
    <location>
        <begin position="255"/>
        <end position="275"/>
    </location>
</feature>
<keyword evidence="10" id="KW-0406">Ion transport</keyword>
<comment type="similarity">
    <text evidence="3">Belongs to the multi antimicrobial extrusion (MATE) (TC 2.A.66.1) family.</text>
</comment>
<dbReference type="InterPro" id="IPR048279">
    <property type="entry name" value="MdtK-like"/>
</dbReference>
<feature type="transmembrane region" description="Helical" evidence="13">
    <location>
        <begin position="72"/>
        <end position="93"/>
    </location>
</feature>
<dbReference type="GO" id="GO:0006811">
    <property type="term" value="P:monoatomic ion transport"/>
    <property type="evidence" value="ECO:0007669"/>
    <property type="project" value="UniProtKB-KW"/>
</dbReference>
<keyword evidence="5" id="KW-0813">Transport</keyword>
<dbReference type="GO" id="GO:0015297">
    <property type="term" value="F:antiporter activity"/>
    <property type="evidence" value="ECO:0007669"/>
    <property type="project" value="UniProtKB-KW"/>
</dbReference>
<dbReference type="PANTHER" id="PTHR43298:SF2">
    <property type="entry name" value="FMN_FAD EXPORTER YEEO-RELATED"/>
    <property type="match status" value="1"/>
</dbReference>
<dbReference type="EMBL" id="NMTS02000102">
    <property type="protein sequence ID" value="PLK28485.1"/>
    <property type="molecule type" value="Genomic_DNA"/>
</dbReference>
<comment type="caution">
    <text evidence="14">The sequence shown here is derived from an EMBL/GenBank/DDBJ whole genome shotgun (WGS) entry which is preliminary data.</text>
</comment>
<evidence type="ECO:0000256" key="3">
    <source>
        <dbReference type="ARBA" id="ARBA00010199"/>
    </source>
</evidence>
<evidence type="ECO:0000256" key="7">
    <source>
        <dbReference type="ARBA" id="ARBA00022475"/>
    </source>
</evidence>
<dbReference type="NCBIfam" id="TIGR00797">
    <property type="entry name" value="matE"/>
    <property type="match status" value="1"/>
</dbReference>
<name>A0A2J4JKU0_9FIRM</name>
<evidence type="ECO:0000256" key="4">
    <source>
        <dbReference type="ARBA" id="ARBA00020268"/>
    </source>
</evidence>
<feature type="transmembrane region" description="Helical" evidence="13">
    <location>
        <begin position="416"/>
        <end position="438"/>
    </location>
</feature>
<evidence type="ECO:0000256" key="13">
    <source>
        <dbReference type="SAM" id="Phobius"/>
    </source>
</evidence>
<gene>
    <name evidence="14" type="ORF">CGS50_014630</name>
</gene>
<reference evidence="14 15" key="1">
    <citation type="journal article" date="2017" name="Front. Microbiol.">
        <title>New Insights into the Diversity of the Genus Faecalibacterium.</title>
        <authorList>
            <person name="Benevides L."/>
            <person name="Burman S."/>
            <person name="Martin R."/>
            <person name="Robert V."/>
            <person name="Thomas M."/>
            <person name="Miquel S."/>
            <person name="Chain F."/>
            <person name="Sokol H."/>
            <person name="Bermudez-Humaran L.G."/>
            <person name="Morrison M."/>
            <person name="Langella P."/>
            <person name="Azevedo V.A."/>
            <person name="Chatel J.M."/>
            <person name="Soares S."/>
        </authorList>
    </citation>
    <scope>NUCLEOTIDE SEQUENCE [LARGE SCALE GENOMIC DNA]</scope>
    <source>
        <strain evidence="14 15">CNCM I 4542</strain>
    </source>
</reference>
<feature type="transmembrane region" description="Helical" evidence="13">
    <location>
        <begin position="344"/>
        <end position="363"/>
    </location>
</feature>
<keyword evidence="6" id="KW-0050">Antiport</keyword>
<dbReference type="InterPro" id="IPR050222">
    <property type="entry name" value="MATE_MdtK"/>
</dbReference>
<dbReference type="Proteomes" id="UP000221015">
    <property type="component" value="Unassembled WGS sequence"/>
</dbReference>
<feature type="transmembrane region" description="Helical" evidence="13">
    <location>
        <begin position="375"/>
        <end position="396"/>
    </location>
</feature>
<dbReference type="Pfam" id="PF01554">
    <property type="entry name" value="MatE"/>
    <property type="match status" value="2"/>
</dbReference>
<dbReference type="PANTHER" id="PTHR43298">
    <property type="entry name" value="MULTIDRUG RESISTANCE PROTEIN NORM-RELATED"/>
    <property type="match status" value="1"/>
</dbReference>
<dbReference type="CDD" id="cd13144">
    <property type="entry name" value="MATE_like_4"/>
    <property type="match status" value="1"/>
</dbReference>
<evidence type="ECO:0000256" key="2">
    <source>
        <dbReference type="ARBA" id="ARBA00004651"/>
    </source>
</evidence>
<comment type="function">
    <text evidence="1">Multidrug efflux pump.</text>
</comment>
<evidence type="ECO:0000256" key="10">
    <source>
        <dbReference type="ARBA" id="ARBA00023065"/>
    </source>
</evidence>
<evidence type="ECO:0000313" key="15">
    <source>
        <dbReference type="Proteomes" id="UP000221015"/>
    </source>
</evidence>
<evidence type="ECO:0000256" key="12">
    <source>
        <dbReference type="ARBA" id="ARBA00031636"/>
    </source>
</evidence>
<evidence type="ECO:0000256" key="11">
    <source>
        <dbReference type="ARBA" id="ARBA00023136"/>
    </source>
</evidence>
<evidence type="ECO:0000256" key="5">
    <source>
        <dbReference type="ARBA" id="ARBA00022448"/>
    </source>
</evidence>
<sequence length="510" mass="54416">MGGHEVDAGSRNPGADAVSGFQKPCQLHKCGNLSLANPSQCKKGANVETKQPQTSPAQTRENIMGTMEINPLLVKLSVPMMISMLVQALYNVVDSVFVSHVSENALTAVSLAFSLQNVMIAVGVGTGVGVNAMLSKSLGEKNQSRANATAKNGIFLSLCSFVVFLVIGLTCMKPYFYAQTSDAAIAQQGIQYLSVCCIFSLGLFTQTMGEKLLAATGRTHLSMISQLVGAVVNIILDPIFIFGYCGEALSGTTGAAVATVIGQFCGAGMTLFFNLNKNPDIQISFKGFRPSAETIGRIYTVGLPSIAMQCVGSLMTFGMNLILMSFSATAVAVFGVYFKLQSFVFMPIFGLNNGMVPIISYNYGARRPGRVKKTIKLAVCYAECIMLIGFCIFQFAPDKVLGIFAASDAMLAIGIPAMRIICLHFLLAGASIVLSSVFQALGNGVFSLIVSVCRQLFVLLPAAWLLAQTGNVNNVWWAFLIAEIVSVLLSLGFYARINKNIIAPMYSPAE</sequence>
<feature type="transmembrane region" description="Helical" evidence="13">
    <location>
        <begin position="476"/>
        <end position="495"/>
    </location>
</feature>
<comment type="subcellular location">
    <subcellularLocation>
        <location evidence="2">Cell membrane</location>
        <topology evidence="2">Multi-pass membrane protein</topology>
    </subcellularLocation>
</comment>